<dbReference type="InterPro" id="IPR050710">
    <property type="entry name" value="Band7/mec-2_domain"/>
</dbReference>
<dbReference type="Gene3D" id="3.30.479.30">
    <property type="entry name" value="Band 7 domain"/>
    <property type="match status" value="1"/>
</dbReference>
<dbReference type="Pfam" id="PF01145">
    <property type="entry name" value="Band_7"/>
    <property type="match status" value="1"/>
</dbReference>
<dbReference type="Proteomes" id="UP001054902">
    <property type="component" value="Unassembled WGS sequence"/>
</dbReference>
<feature type="domain" description="Band 7" evidence="4">
    <location>
        <begin position="67"/>
        <end position="225"/>
    </location>
</feature>
<evidence type="ECO:0000256" key="1">
    <source>
        <dbReference type="ARBA" id="ARBA00004173"/>
    </source>
</evidence>
<comment type="caution">
    <text evidence="5">The sequence shown here is derived from an EMBL/GenBank/DDBJ whole genome shotgun (WGS) entry which is preliminary data.</text>
</comment>
<dbReference type="GO" id="GO:0005739">
    <property type="term" value="C:mitochondrion"/>
    <property type="evidence" value="ECO:0007669"/>
    <property type="project" value="UniProtKB-SubCell"/>
</dbReference>
<dbReference type="PANTHER" id="PTHR43327:SF10">
    <property type="entry name" value="STOMATIN-LIKE PROTEIN 2, MITOCHONDRIAL"/>
    <property type="match status" value="1"/>
</dbReference>
<dbReference type="GO" id="GO:0007005">
    <property type="term" value="P:mitochondrion organization"/>
    <property type="evidence" value="ECO:0007669"/>
    <property type="project" value="TreeGrafter"/>
</dbReference>
<evidence type="ECO:0000256" key="2">
    <source>
        <dbReference type="ARBA" id="ARBA00008164"/>
    </source>
</evidence>
<keyword evidence="3" id="KW-0496">Mitochondrion</keyword>
<comment type="subcellular location">
    <subcellularLocation>
        <location evidence="1">Mitochondrion</location>
    </subcellularLocation>
</comment>
<dbReference type="GO" id="GO:0016020">
    <property type="term" value="C:membrane"/>
    <property type="evidence" value="ECO:0007669"/>
    <property type="project" value="InterPro"/>
</dbReference>
<gene>
    <name evidence="5" type="ORF">CTEN210_17466</name>
</gene>
<evidence type="ECO:0000313" key="6">
    <source>
        <dbReference type="Proteomes" id="UP001054902"/>
    </source>
</evidence>
<comment type="similarity">
    <text evidence="2">Belongs to the band 7/mec-2 family.</text>
</comment>
<dbReference type="InterPro" id="IPR032435">
    <property type="entry name" value="STML2-like_C"/>
</dbReference>
<dbReference type="SMART" id="SM00244">
    <property type="entry name" value="PHB"/>
    <property type="match status" value="1"/>
</dbReference>
<reference evidence="5 6" key="1">
    <citation type="journal article" date="2021" name="Sci. Rep.">
        <title>The genome of the diatom Chaetoceros tenuissimus carries an ancient integrated fragment of an extant virus.</title>
        <authorList>
            <person name="Hongo Y."/>
            <person name="Kimura K."/>
            <person name="Takaki Y."/>
            <person name="Yoshida Y."/>
            <person name="Baba S."/>
            <person name="Kobayashi G."/>
            <person name="Nagasaki K."/>
            <person name="Hano T."/>
            <person name="Tomaru Y."/>
        </authorList>
    </citation>
    <scope>NUCLEOTIDE SEQUENCE [LARGE SCALE GENOMIC DNA]</scope>
    <source>
        <strain evidence="5 6">NIES-3715</strain>
    </source>
</reference>
<dbReference type="InterPro" id="IPR001972">
    <property type="entry name" value="Stomatin_HflK_fam"/>
</dbReference>
<proteinExistence type="inferred from homology"/>
<sequence length="370" mass="40768">MMSLSKRFPRQLGQICRNGTRKTAPSQALQQLKLRNYSSTQPTLYSFDGAGSSGLELNHWPITKANTILNIVPQGNKYVVERLGKMSAIQESGYFFAIPFIDQIAYAIDARERAIRIEPQSAITRDNVSVDVSGNLFVQFVDAEKAAYGARNPLYSVMQHAQSAMRSAIGEMELDEILHGRARLNSIIKGSLQESAVAWGLEVRRYEITEITPDEQIRIAMDKQAAAERARREQVLRAEGDKRRAELTSEGVRISLQNESEGMLIKIKNEAEAARTKMVLEAEGEADAIMIKAKAQADAISKIAAELKKEGGEEAAKLALAQSYVEMYGEMGSKSNTMFFNQNAGDVTSILVQAATAMNAALPSTEKKDK</sequence>
<evidence type="ECO:0000256" key="3">
    <source>
        <dbReference type="ARBA" id="ARBA00023128"/>
    </source>
</evidence>
<dbReference type="PRINTS" id="PR00721">
    <property type="entry name" value="STOMATIN"/>
</dbReference>
<dbReference type="SUPFAM" id="SSF117892">
    <property type="entry name" value="Band 7/SPFH domain"/>
    <property type="match status" value="1"/>
</dbReference>
<keyword evidence="6" id="KW-1185">Reference proteome</keyword>
<dbReference type="InterPro" id="IPR001107">
    <property type="entry name" value="Band_7"/>
</dbReference>
<accession>A0AAD3DCT0</accession>
<evidence type="ECO:0000313" key="5">
    <source>
        <dbReference type="EMBL" id="GFH60990.1"/>
    </source>
</evidence>
<name>A0AAD3DCT0_9STRA</name>
<dbReference type="InterPro" id="IPR036013">
    <property type="entry name" value="Band_7/SPFH_dom_sf"/>
</dbReference>
<evidence type="ECO:0000259" key="4">
    <source>
        <dbReference type="SMART" id="SM00244"/>
    </source>
</evidence>
<protein>
    <recommendedName>
        <fullName evidence="4">Band 7 domain-containing protein</fullName>
    </recommendedName>
</protein>
<dbReference type="AlphaFoldDB" id="A0AAD3DCT0"/>
<dbReference type="EMBL" id="BLLK01000069">
    <property type="protein sequence ID" value="GFH60990.1"/>
    <property type="molecule type" value="Genomic_DNA"/>
</dbReference>
<dbReference type="PANTHER" id="PTHR43327">
    <property type="entry name" value="STOMATIN-LIKE PROTEIN 2, MITOCHONDRIAL"/>
    <property type="match status" value="1"/>
</dbReference>
<organism evidence="5 6">
    <name type="scientific">Chaetoceros tenuissimus</name>
    <dbReference type="NCBI Taxonomy" id="426638"/>
    <lineage>
        <taxon>Eukaryota</taxon>
        <taxon>Sar</taxon>
        <taxon>Stramenopiles</taxon>
        <taxon>Ochrophyta</taxon>
        <taxon>Bacillariophyta</taxon>
        <taxon>Coscinodiscophyceae</taxon>
        <taxon>Chaetocerotophycidae</taxon>
        <taxon>Chaetocerotales</taxon>
        <taxon>Chaetocerotaceae</taxon>
        <taxon>Chaetoceros</taxon>
    </lineage>
</organism>
<dbReference type="Pfam" id="PF16200">
    <property type="entry name" value="Band_7_C"/>
    <property type="match status" value="1"/>
</dbReference>
<dbReference type="CDD" id="cd08829">
    <property type="entry name" value="SPFH_paraslipin"/>
    <property type="match status" value="1"/>
</dbReference>